<dbReference type="PANTHER" id="PTHR36439:SF1">
    <property type="entry name" value="DUF1697 DOMAIN-CONTAINING PROTEIN"/>
    <property type="match status" value="1"/>
</dbReference>
<dbReference type="Gene3D" id="3.30.70.1280">
    <property type="entry name" value="SP0830-like domains"/>
    <property type="match status" value="1"/>
</dbReference>
<reference evidence="1 2" key="1">
    <citation type="submission" date="2024-02" db="EMBL/GenBank/DDBJ databases">
        <authorList>
            <person name="Saticioglu I.B."/>
        </authorList>
    </citation>
    <scope>NUCLEOTIDE SEQUENCE [LARGE SCALE GENOMIC DNA]</scope>
    <source>
        <strain evidence="1 2">Mu-86</strain>
    </source>
</reference>
<accession>A0ABU8LW52</accession>
<comment type="caution">
    <text evidence="1">The sequence shown here is derived from an EMBL/GenBank/DDBJ whole genome shotgun (WGS) entry which is preliminary data.</text>
</comment>
<dbReference type="PIRSF" id="PIRSF008502">
    <property type="entry name" value="UCP008502"/>
    <property type="match status" value="1"/>
</dbReference>
<protein>
    <submittedName>
        <fullName evidence="1">DUF1697 domain-containing protein</fullName>
    </submittedName>
</protein>
<organism evidence="1 2">
    <name type="scientific">Microbacterium marmarense</name>
    <dbReference type="NCBI Taxonomy" id="3122051"/>
    <lineage>
        <taxon>Bacteria</taxon>
        <taxon>Bacillati</taxon>
        <taxon>Actinomycetota</taxon>
        <taxon>Actinomycetes</taxon>
        <taxon>Micrococcales</taxon>
        <taxon>Microbacteriaceae</taxon>
        <taxon>Microbacterium</taxon>
    </lineage>
</organism>
<dbReference type="Proteomes" id="UP001368654">
    <property type="component" value="Unassembled WGS sequence"/>
</dbReference>
<dbReference type="RefSeq" id="WP_337337930.1">
    <property type="nucleotide sequence ID" value="NZ_JBBDGL010000002.1"/>
</dbReference>
<dbReference type="InterPro" id="IPR012545">
    <property type="entry name" value="DUF1697"/>
</dbReference>
<dbReference type="PANTHER" id="PTHR36439">
    <property type="entry name" value="BLL4334 PROTEIN"/>
    <property type="match status" value="1"/>
</dbReference>
<dbReference type="Gene3D" id="3.30.70.1260">
    <property type="entry name" value="bacterial protein sp0830 like"/>
    <property type="match status" value="1"/>
</dbReference>
<dbReference type="EMBL" id="JBBDGL010000002">
    <property type="protein sequence ID" value="MEJ1155495.1"/>
    <property type="molecule type" value="Genomic_DNA"/>
</dbReference>
<evidence type="ECO:0000313" key="2">
    <source>
        <dbReference type="Proteomes" id="UP001368654"/>
    </source>
</evidence>
<gene>
    <name evidence="1" type="ORF">WDU96_07755</name>
</gene>
<keyword evidence="2" id="KW-1185">Reference proteome</keyword>
<name>A0ABU8LW52_9MICO</name>
<proteinExistence type="predicted"/>
<sequence length="180" mass="19697">MTSATAWVALLRGVNVGGVTIRNAALAEMFVELGFGDVRTVLASGNVTFSASESVNERAVLKSRIEATLRETFDYDAWIVLVTRDEAAVAISDFPYDETDAQRQPWVIFCVDNATRDELVGMSVQMDAATDPVASGGDVVYWNPAKGRSTDTPFAKLLAKPTFRTRTTNRNLRTMRKVVG</sequence>
<evidence type="ECO:0000313" key="1">
    <source>
        <dbReference type="EMBL" id="MEJ1155495.1"/>
    </source>
</evidence>
<dbReference type="SUPFAM" id="SSF160379">
    <property type="entry name" value="SP0830-like"/>
    <property type="match status" value="1"/>
</dbReference>
<dbReference type="Pfam" id="PF08002">
    <property type="entry name" value="DUF1697"/>
    <property type="match status" value="1"/>
</dbReference>